<evidence type="ECO:0000313" key="6">
    <source>
        <dbReference type="EMBL" id="RRK32818.1"/>
    </source>
</evidence>
<organism evidence="6 7">
    <name type="scientific">Schaedlerella arabinosiphila</name>
    <dbReference type="NCBI Taxonomy" id="2044587"/>
    <lineage>
        <taxon>Bacteria</taxon>
        <taxon>Bacillati</taxon>
        <taxon>Bacillota</taxon>
        <taxon>Clostridia</taxon>
        <taxon>Lachnospirales</taxon>
        <taxon>Lachnospiraceae</taxon>
        <taxon>Schaedlerella</taxon>
    </lineage>
</organism>
<comment type="caution">
    <text evidence="6">The sequence shown here is derived from an EMBL/GenBank/DDBJ whole genome shotgun (WGS) entry which is preliminary data.</text>
</comment>
<dbReference type="GO" id="GO:0003677">
    <property type="term" value="F:DNA binding"/>
    <property type="evidence" value="ECO:0007669"/>
    <property type="project" value="InterPro"/>
</dbReference>
<comment type="function">
    <text evidence="2">May play the central regulatory role in sporulation. It may be an element of the effector pathway responsible for the activation of sporulation genes in response to nutritional stress. Spo0A may act in concert with spo0H (a sigma factor) to control the expression of some genes that are critical to the sporulation process.</text>
</comment>
<dbReference type="InterPro" id="IPR007492">
    <property type="entry name" value="LytTR_DNA-bd_dom"/>
</dbReference>
<proteinExistence type="predicted"/>
<evidence type="ECO:0000259" key="5">
    <source>
        <dbReference type="PROSITE" id="PS50930"/>
    </source>
</evidence>
<dbReference type="InterPro" id="IPR001789">
    <property type="entry name" value="Sig_transdc_resp-reg_receiver"/>
</dbReference>
<dbReference type="Pfam" id="PF00072">
    <property type="entry name" value="Response_reg"/>
    <property type="match status" value="1"/>
</dbReference>
<evidence type="ECO:0000256" key="3">
    <source>
        <dbReference type="PROSITE-ProRule" id="PRU00169"/>
    </source>
</evidence>
<keyword evidence="7" id="KW-1185">Reference proteome</keyword>
<accession>A0A426DJ45</accession>
<protein>
    <recommendedName>
        <fullName evidence="1">Stage 0 sporulation protein A homolog</fullName>
    </recommendedName>
</protein>
<dbReference type="SMART" id="SM00448">
    <property type="entry name" value="REC"/>
    <property type="match status" value="1"/>
</dbReference>
<dbReference type="InterPro" id="IPR046947">
    <property type="entry name" value="LytR-like"/>
</dbReference>
<dbReference type="SUPFAM" id="SSF52172">
    <property type="entry name" value="CheY-like"/>
    <property type="match status" value="1"/>
</dbReference>
<dbReference type="GO" id="GO:0000156">
    <property type="term" value="F:phosphorelay response regulator activity"/>
    <property type="evidence" value="ECO:0007669"/>
    <property type="project" value="InterPro"/>
</dbReference>
<feature type="domain" description="Response regulatory" evidence="4">
    <location>
        <begin position="8"/>
        <end position="128"/>
    </location>
</feature>
<dbReference type="InterPro" id="IPR011006">
    <property type="entry name" value="CheY-like_superfamily"/>
</dbReference>
<feature type="domain" description="HTH LytTR-type" evidence="5">
    <location>
        <begin position="147"/>
        <end position="239"/>
    </location>
</feature>
<keyword evidence="3" id="KW-0597">Phosphoprotein</keyword>
<dbReference type="Pfam" id="PF04397">
    <property type="entry name" value="LytTR"/>
    <property type="match status" value="1"/>
</dbReference>
<dbReference type="PROSITE" id="PS50930">
    <property type="entry name" value="HTH_LYTTR"/>
    <property type="match status" value="1"/>
</dbReference>
<dbReference type="EMBL" id="RHJS01000002">
    <property type="protein sequence ID" value="RRK32818.1"/>
    <property type="molecule type" value="Genomic_DNA"/>
</dbReference>
<dbReference type="Gene3D" id="3.40.50.2300">
    <property type="match status" value="1"/>
</dbReference>
<evidence type="ECO:0000259" key="4">
    <source>
        <dbReference type="PROSITE" id="PS50110"/>
    </source>
</evidence>
<name>A0A426DJ45_9FIRM</name>
<dbReference type="Proteomes" id="UP000274920">
    <property type="component" value="Unassembled WGS sequence"/>
</dbReference>
<sequence>MITVQKYKAAIVDDSQEYRATVQSVLQSVAGKAGKEIECTQFSRAETLIYELDDGDAYFDIYVLDIQMPGINGMELGRGIRERFPDVCIIFVTSYSRFALESYEIDAYQYILKDKVAERLPRALEKFFRRTAEETEADYYTITTVNKMEKFRFKDIIRISKNGKYAEFVTKERTYKQRLSLNDVYKMLPEGDFVFIERGIIVNILHISGMDVREITLSNQEVVTASRAYLKHVKEEVTRYWSRQIG</sequence>
<feature type="modified residue" description="4-aspartylphosphate" evidence="3">
    <location>
        <position position="65"/>
    </location>
</feature>
<dbReference type="SMART" id="SM00850">
    <property type="entry name" value="LytTR"/>
    <property type="match status" value="1"/>
</dbReference>
<reference evidence="6" key="1">
    <citation type="submission" date="2018-10" db="EMBL/GenBank/DDBJ databases">
        <title>Schaedlerella arabinophila gen. nov. sp. nov., isolated from the mouse intestinal tract and comparative analysis with the genome of the closely related altered Schaedler flora strain ASF502.</title>
        <authorList>
            <person name="Miyake S."/>
            <person name="Soh M."/>
            <person name="Seedorf H."/>
        </authorList>
    </citation>
    <scope>NUCLEOTIDE SEQUENCE [LARGE SCALE GENOMIC DNA]</scope>
    <source>
        <strain evidence="6">DSM 106076</strain>
    </source>
</reference>
<dbReference type="PANTHER" id="PTHR37299">
    <property type="entry name" value="TRANSCRIPTIONAL REGULATOR-RELATED"/>
    <property type="match status" value="1"/>
</dbReference>
<evidence type="ECO:0000256" key="1">
    <source>
        <dbReference type="ARBA" id="ARBA00018672"/>
    </source>
</evidence>
<dbReference type="PANTHER" id="PTHR37299:SF1">
    <property type="entry name" value="STAGE 0 SPORULATION PROTEIN A HOMOLOG"/>
    <property type="match status" value="1"/>
</dbReference>
<dbReference type="AlphaFoldDB" id="A0A426DJ45"/>
<gene>
    <name evidence="6" type="ORF">EBB54_16750</name>
</gene>
<evidence type="ECO:0000313" key="7">
    <source>
        <dbReference type="Proteomes" id="UP000274920"/>
    </source>
</evidence>
<dbReference type="PROSITE" id="PS50110">
    <property type="entry name" value="RESPONSE_REGULATORY"/>
    <property type="match status" value="1"/>
</dbReference>
<evidence type="ECO:0000256" key="2">
    <source>
        <dbReference type="ARBA" id="ARBA00024867"/>
    </source>
</evidence>
<dbReference type="Gene3D" id="2.40.50.1020">
    <property type="entry name" value="LytTr DNA-binding domain"/>
    <property type="match status" value="1"/>
</dbReference>